<dbReference type="OrthoDB" id="99456at2"/>
<feature type="signal peptide" evidence="1">
    <location>
        <begin position="1"/>
        <end position="29"/>
    </location>
</feature>
<protein>
    <submittedName>
        <fullName evidence="2">Uncharacterized protein</fullName>
    </submittedName>
</protein>
<organism evidence="2 3">
    <name type="scientific">Ruania alba</name>
    <dbReference type="NCBI Taxonomy" id="648782"/>
    <lineage>
        <taxon>Bacteria</taxon>
        <taxon>Bacillati</taxon>
        <taxon>Actinomycetota</taxon>
        <taxon>Actinomycetes</taxon>
        <taxon>Micrococcales</taxon>
        <taxon>Ruaniaceae</taxon>
        <taxon>Ruania</taxon>
    </lineage>
</organism>
<dbReference type="SUPFAM" id="SSF63829">
    <property type="entry name" value="Calcium-dependent phosphotriesterase"/>
    <property type="match status" value="2"/>
</dbReference>
<reference evidence="3" key="1">
    <citation type="submission" date="2016-10" db="EMBL/GenBank/DDBJ databases">
        <authorList>
            <person name="Varghese N."/>
            <person name="Submissions S."/>
        </authorList>
    </citation>
    <scope>NUCLEOTIDE SEQUENCE [LARGE SCALE GENOMIC DNA]</scope>
    <source>
        <strain evidence="3">DSM 21368</strain>
    </source>
</reference>
<dbReference type="SUPFAM" id="SSF50969">
    <property type="entry name" value="YVTN repeat-like/Quinoprotein amine dehydrogenase"/>
    <property type="match status" value="1"/>
</dbReference>
<keyword evidence="1" id="KW-0732">Signal</keyword>
<sequence>MRSRPSATIALAASAAMLLGAAIGVPASATIHPPSAVGIEATGSTGDPVTDLGEAVRKTQVLASATGTAPDGVPYGYYVVSGNQNTTAEFAVVDLRTEETVLRTRLPYGASSQRALDVSPVDGTVYFGTSDVGHVYRYVPGADDVEHLAELPTGVRAWGLAVDEDGVPWIGGYPTGALYSLDADSGELTNHGQAIEGEQYINAIAPVGETIYVGTNANAKLAEFDRATGTFTEIAMPAGHSGTNVTALDVRGDLMFVSTTNMYVRNLATGEWVDRITGVSARVSPVSPTDPDAVYLRQGREVKRYDLSTGEITGTGNFPNATPESWGWMDVDGTGPYLTLTYWRDGRTYGWNLATGAGFYLVPDVEGAGAPLISLGTGPLGNIYAGAFLSPPGSGMYDPDGEGITLLNGTSQVEGWGTFDGNVVFGRYPQGSVYLYDPEQPWSYGSNPDTPPLELGNGVSRPQSLIELTAVPDTVAVASVPKPGEHGGAITLWQPYEGTHTVYRNVVQDQTPVGFVQHEGLLFGGTSIEGGYGIDPITDEAVLFAWDPVSTETMWTAAPIPGAETLAGFAIDDDGHLWGVADSRTVFEFDLESQTLLRTVTIDGDAPIDRFGDNDRLLVDHGRLFGSVADRLFVLDQVTSEVTSLYGTDSGRSDGVTQVHELAQDRYGDLYVISEGTRLARYDLPEDVTAPEVTVDARGAAVWLSATDDQDDAPSIDYRVDGGDWQSYDGEDPIVVYPGAELEYRAIDAAWNSSEVARHTFG</sequence>
<feature type="chain" id="PRO_5011473848" evidence="1">
    <location>
        <begin position="30"/>
        <end position="762"/>
    </location>
</feature>
<dbReference type="STRING" id="648782.SAMN04488554_4165"/>
<gene>
    <name evidence="2" type="ORF">SAMN04488554_4165</name>
</gene>
<dbReference type="RefSeq" id="WP_139177874.1">
    <property type="nucleotide sequence ID" value="NZ_FNTX01000002.1"/>
</dbReference>
<evidence type="ECO:0000256" key="1">
    <source>
        <dbReference type="SAM" id="SignalP"/>
    </source>
</evidence>
<dbReference type="Gene3D" id="2.130.10.10">
    <property type="entry name" value="YVTN repeat-like/Quinoprotein amine dehydrogenase"/>
    <property type="match status" value="1"/>
</dbReference>
<dbReference type="AlphaFoldDB" id="A0A1H5NDP6"/>
<evidence type="ECO:0000313" key="3">
    <source>
        <dbReference type="Proteomes" id="UP000199220"/>
    </source>
</evidence>
<dbReference type="InterPro" id="IPR015943">
    <property type="entry name" value="WD40/YVTN_repeat-like_dom_sf"/>
</dbReference>
<name>A0A1H5NDP6_9MICO</name>
<dbReference type="Proteomes" id="UP000199220">
    <property type="component" value="Unassembled WGS sequence"/>
</dbReference>
<dbReference type="InterPro" id="IPR011044">
    <property type="entry name" value="Quino_amine_DH_bsu"/>
</dbReference>
<dbReference type="EMBL" id="FNTX01000002">
    <property type="protein sequence ID" value="SEE98977.1"/>
    <property type="molecule type" value="Genomic_DNA"/>
</dbReference>
<accession>A0A1H5NDP6</accession>
<keyword evidence="3" id="KW-1185">Reference proteome</keyword>
<evidence type="ECO:0000313" key="2">
    <source>
        <dbReference type="EMBL" id="SEE98977.1"/>
    </source>
</evidence>
<proteinExistence type="predicted"/>